<dbReference type="AlphaFoldDB" id="A0A6J6PZY5"/>
<evidence type="ECO:0000313" key="5">
    <source>
        <dbReference type="EMBL" id="CAB4646658.1"/>
    </source>
</evidence>
<proteinExistence type="inferred from homology"/>
<dbReference type="GO" id="GO:0006508">
    <property type="term" value="P:proteolysis"/>
    <property type="evidence" value="ECO:0007669"/>
    <property type="project" value="UniProtKB-KW"/>
</dbReference>
<dbReference type="GO" id="GO:0008236">
    <property type="term" value="F:serine-type peptidase activity"/>
    <property type="evidence" value="ECO:0007669"/>
    <property type="project" value="UniProtKB-KW"/>
</dbReference>
<keyword evidence="2" id="KW-0645">Protease</keyword>
<evidence type="ECO:0000256" key="2">
    <source>
        <dbReference type="ARBA" id="ARBA00022670"/>
    </source>
</evidence>
<dbReference type="EMBL" id="CAEZYG010000004">
    <property type="protein sequence ID" value="CAB4702108.1"/>
    <property type="molecule type" value="Genomic_DNA"/>
</dbReference>
<dbReference type="PANTHER" id="PTHR36175">
    <property type="entry name" value="CYANOPHYCINASE"/>
    <property type="match status" value="1"/>
</dbReference>
<sequence length="206" mass="21659">MGSVLVLQGGSPFVGNDQLDQEILAATGGYIAMLPTADAFENPNDLIAAAKTWALRLGKEIRVCEVYNRHDANEEHHAKTIRKAGAVYVVGDSPIHLRSTLKDTLVFDALQEQFSEGLLVAVGGSAAALCDPMIDPRGGAFALGLGLVSGIAMIAESETWSADRLHRTLQLANTSVAEVPTGAALMCVDGAWSTHGAVVLHGQMPN</sequence>
<dbReference type="Pfam" id="PF03575">
    <property type="entry name" value="Peptidase_S51"/>
    <property type="match status" value="1"/>
</dbReference>
<dbReference type="InterPro" id="IPR005320">
    <property type="entry name" value="Peptidase_S51"/>
</dbReference>
<evidence type="ECO:0000256" key="1">
    <source>
        <dbReference type="ARBA" id="ARBA00006534"/>
    </source>
</evidence>
<evidence type="ECO:0000256" key="4">
    <source>
        <dbReference type="ARBA" id="ARBA00022825"/>
    </source>
</evidence>
<reference evidence="6" key="1">
    <citation type="submission" date="2020-05" db="EMBL/GenBank/DDBJ databases">
        <authorList>
            <person name="Chiriac C."/>
            <person name="Salcher M."/>
            <person name="Ghai R."/>
            <person name="Kavagutti S V."/>
        </authorList>
    </citation>
    <scope>NUCLEOTIDE SEQUENCE</scope>
</reference>
<dbReference type="InterPro" id="IPR029062">
    <property type="entry name" value="Class_I_gatase-like"/>
</dbReference>
<protein>
    <submittedName>
        <fullName evidence="6">Unannotated protein</fullName>
    </submittedName>
</protein>
<name>A0A6J6PZY5_9ZZZZ</name>
<organism evidence="6">
    <name type="scientific">freshwater metagenome</name>
    <dbReference type="NCBI Taxonomy" id="449393"/>
    <lineage>
        <taxon>unclassified sequences</taxon>
        <taxon>metagenomes</taxon>
        <taxon>ecological metagenomes</taxon>
    </lineage>
</organism>
<dbReference type="EMBL" id="CAFBOT010000001">
    <property type="protein sequence ID" value="CAB4979332.1"/>
    <property type="molecule type" value="Genomic_DNA"/>
</dbReference>
<dbReference type="EMBL" id="CAEZWH010000025">
    <property type="protein sequence ID" value="CAB4646658.1"/>
    <property type="molecule type" value="Genomic_DNA"/>
</dbReference>
<keyword evidence="4" id="KW-0720">Serine protease</keyword>
<evidence type="ECO:0000313" key="6">
    <source>
        <dbReference type="EMBL" id="CAB4702108.1"/>
    </source>
</evidence>
<dbReference type="PANTHER" id="PTHR36175:SF1">
    <property type="entry name" value="CYANOPHYCINASE"/>
    <property type="match status" value="1"/>
</dbReference>
<evidence type="ECO:0000256" key="3">
    <source>
        <dbReference type="ARBA" id="ARBA00022801"/>
    </source>
</evidence>
<evidence type="ECO:0000313" key="8">
    <source>
        <dbReference type="EMBL" id="CAB4979332.1"/>
    </source>
</evidence>
<gene>
    <name evidence="5" type="ORF">UFOPK2195_00243</name>
    <name evidence="6" type="ORF">UFOPK2657_00061</name>
    <name evidence="7" type="ORF">UFOPK2872_00397</name>
    <name evidence="8" type="ORF">UFOPK4000_00007</name>
</gene>
<accession>A0A6J6PZY5</accession>
<dbReference type="EMBL" id="CAEZZM010000029">
    <property type="protein sequence ID" value="CAB4759096.1"/>
    <property type="molecule type" value="Genomic_DNA"/>
</dbReference>
<comment type="similarity">
    <text evidence="1">Belongs to the peptidase S51 family.</text>
</comment>
<dbReference type="Gene3D" id="3.40.50.880">
    <property type="match status" value="1"/>
</dbReference>
<evidence type="ECO:0000313" key="7">
    <source>
        <dbReference type="EMBL" id="CAB4759096.1"/>
    </source>
</evidence>
<keyword evidence="3" id="KW-0378">Hydrolase</keyword>